<keyword evidence="3" id="KW-1185">Reference proteome</keyword>
<dbReference type="PANTHER" id="PTHR45749">
    <property type="match status" value="1"/>
</dbReference>
<evidence type="ECO:0000313" key="2">
    <source>
        <dbReference type="EMBL" id="CAI0595510.1"/>
    </source>
</evidence>
<feature type="domain" description="DUF4371" evidence="1">
    <location>
        <begin position="1"/>
        <end position="67"/>
    </location>
</feature>
<dbReference type="AlphaFoldDB" id="A0AAV0RW51"/>
<reference evidence="2" key="1">
    <citation type="submission" date="2022-08" db="EMBL/GenBank/DDBJ databases">
        <authorList>
            <person name="Gutierrez-Valencia J."/>
        </authorList>
    </citation>
    <scope>NUCLEOTIDE SEQUENCE</scope>
</reference>
<dbReference type="InterPro" id="IPR025398">
    <property type="entry name" value="DUF4371"/>
</dbReference>
<evidence type="ECO:0000313" key="3">
    <source>
        <dbReference type="Proteomes" id="UP001154282"/>
    </source>
</evidence>
<accession>A0AAV0RW51</accession>
<protein>
    <recommendedName>
        <fullName evidence="1">DUF4371 domain-containing protein</fullName>
    </recommendedName>
</protein>
<evidence type="ECO:0000259" key="1">
    <source>
        <dbReference type="Pfam" id="PF14291"/>
    </source>
</evidence>
<dbReference type="Proteomes" id="UP001154282">
    <property type="component" value="Unassembled WGS sequence"/>
</dbReference>
<comment type="caution">
    <text evidence="2">The sequence shown here is derived from an EMBL/GenBank/DDBJ whole genome shotgun (WGS) entry which is preliminary data.</text>
</comment>
<name>A0AAV0RW51_9ROSI</name>
<dbReference type="PANTHER" id="PTHR45749:SF37">
    <property type="entry name" value="OS05G0311600 PROTEIN"/>
    <property type="match status" value="1"/>
</dbReference>
<gene>
    <name evidence="2" type="ORF">LITE_LOCUS50214</name>
</gene>
<sequence length="114" mass="12537">MVVAIRYVDKKGCIIERFLGISYVTDTKATTLKKEIESMLGLHGLSLSRIRGQGYDGASNMRGEINGLKSLILERESICSLYSLLCSPTSVNTGCSCEKSWGSQPLLWSCHCLD</sequence>
<proteinExistence type="predicted"/>
<dbReference type="EMBL" id="CAMGYJ010000011">
    <property type="protein sequence ID" value="CAI0595510.1"/>
    <property type="molecule type" value="Genomic_DNA"/>
</dbReference>
<dbReference type="Pfam" id="PF14291">
    <property type="entry name" value="DUF4371"/>
    <property type="match status" value="1"/>
</dbReference>
<organism evidence="2 3">
    <name type="scientific">Linum tenue</name>
    <dbReference type="NCBI Taxonomy" id="586396"/>
    <lineage>
        <taxon>Eukaryota</taxon>
        <taxon>Viridiplantae</taxon>
        <taxon>Streptophyta</taxon>
        <taxon>Embryophyta</taxon>
        <taxon>Tracheophyta</taxon>
        <taxon>Spermatophyta</taxon>
        <taxon>Magnoliopsida</taxon>
        <taxon>eudicotyledons</taxon>
        <taxon>Gunneridae</taxon>
        <taxon>Pentapetalae</taxon>
        <taxon>rosids</taxon>
        <taxon>fabids</taxon>
        <taxon>Malpighiales</taxon>
        <taxon>Linaceae</taxon>
        <taxon>Linum</taxon>
    </lineage>
</organism>